<dbReference type="AlphaFoldDB" id="A0A931AYZ5"/>
<dbReference type="InterPro" id="IPR000515">
    <property type="entry name" value="MetI-like"/>
</dbReference>
<feature type="transmembrane region" description="Helical" evidence="8">
    <location>
        <begin position="197"/>
        <end position="226"/>
    </location>
</feature>
<evidence type="ECO:0000256" key="8">
    <source>
        <dbReference type="RuleBase" id="RU363032"/>
    </source>
</evidence>
<dbReference type="Pfam" id="PF12911">
    <property type="entry name" value="OppC_N"/>
    <property type="match status" value="1"/>
</dbReference>
<dbReference type="Pfam" id="PF00528">
    <property type="entry name" value="BPD_transp_1"/>
    <property type="match status" value="1"/>
</dbReference>
<name>A0A931AYZ5_9FIRM</name>
<evidence type="ECO:0000259" key="9">
    <source>
        <dbReference type="PROSITE" id="PS50928"/>
    </source>
</evidence>
<dbReference type="InterPro" id="IPR025966">
    <property type="entry name" value="OppC_N"/>
</dbReference>
<sequence length="282" mass="30158">MANNTASARVIRQLKNNTRVKISLGLIILIIGVAIFAPIISPYDPNEINLGATLQPPSSQHLLGTDRMGRDILTRIIYGTRISLLVGIIAVGISGLLGVIFGTLAGYYGGYVDGIIMRIVDVLLAFPSILLAIALVAVLGASLFNIMLAIGIVNWVGYARVVRGEFLSLKNKEFVSAAKAMGANTFRIIFKHMLPNCIAPIIVMATLGMAGAIITESSLSFLGLGVQPPTPSWGEMLNTGRQIIRQAWWVSTFPGIAIMLAVLSFNILGDGLRDALDPNMVD</sequence>
<gene>
    <name evidence="10" type="ORF">I0Q91_09825</name>
</gene>
<keyword evidence="4 8" id="KW-0812">Transmembrane</keyword>
<dbReference type="PROSITE" id="PS50928">
    <property type="entry name" value="ABC_TM1"/>
    <property type="match status" value="1"/>
</dbReference>
<dbReference type="Proteomes" id="UP000621436">
    <property type="component" value="Unassembled WGS sequence"/>
</dbReference>
<evidence type="ECO:0000256" key="1">
    <source>
        <dbReference type="ARBA" id="ARBA00004651"/>
    </source>
</evidence>
<feature type="transmembrane region" description="Helical" evidence="8">
    <location>
        <begin position="143"/>
        <end position="162"/>
    </location>
</feature>
<dbReference type="RefSeq" id="WP_270454351.1">
    <property type="nucleotide sequence ID" value="NZ_JADPIE010000005.1"/>
</dbReference>
<evidence type="ECO:0000256" key="6">
    <source>
        <dbReference type="ARBA" id="ARBA00023136"/>
    </source>
</evidence>
<feature type="domain" description="ABC transmembrane type-1" evidence="9">
    <location>
        <begin position="80"/>
        <end position="269"/>
    </location>
</feature>
<organism evidence="10 11">
    <name type="scientific">Halonatronomonas betaini</name>
    <dbReference type="NCBI Taxonomy" id="2778430"/>
    <lineage>
        <taxon>Bacteria</taxon>
        <taxon>Bacillati</taxon>
        <taxon>Bacillota</taxon>
        <taxon>Clostridia</taxon>
        <taxon>Halanaerobiales</taxon>
        <taxon>Halarsenatibacteraceae</taxon>
        <taxon>Halonatronomonas</taxon>
    </lineage>
</organism>
<keyword evidence="6 8" id="KW-0472">Membrane</keyword>
<dbReference type="CDD" id="cd06261">
    <property type="entry name" value="TM_PBP2"/>
    <property type="match status" value="1"/>
</dbReference>
<proteinExistence type="inferred from homology"/>
<comment type="caution">
    <text evidence="10">The sequence shown here is derived from an EMBL/GenBank/DDBJ whole genome shotgun (WGS) entry which is preliminary data.</text>
</comment>
<keyword evidence="11" id="KW-1185">Reference proteome</keyword>
<feature type="transmembrane region" description="Helical" evidence="8">
    <location>
        <begin position="82"/>
        <end position="108"/>
    </location>
</feature>
<keyword evidence="3" id="KW-1003">Cell membrane</keyword>
<accession>A0A931AYZ5</accession>
<evidence type="ECO:0000256" key="5">
    <source>
        <dbReference type="ARBA" id="ARBA00022989"/>
    </source>
</evidence>
<evidence type="ECO:0000256" key="7">
    <source>
        <dbReference type="ARBA" id="ARBA00024202"/>
    </source>
</evidence>
<dbReference type="InterPro" id="IPR035906">
    <property type="entry name" value="MetI-like_sf"/>
</dbReference>
<feature type="transmembrane region" description="Helical" evidence="8">
    <location>
        <begin position="20"/>
        <end position="40"/>
    </location>
</feature>
<comment type="subcellular location">
    <subcellularLocation>
        <location evidence="1 8">Cell membrane</location>
        <topology evidence="1 8">Multi-pass membrane protein</topology>
    </subcellularLocation>
</comment>
<dbReference type="PANTHER" id="PTHR43386">
    <property type="entry name" value="OLIGOPEPTIDE TRANSPORT SYSTEM PERMEASE PROTEIN APPC"/>
    <property type="match status" value="1"/>
</dbReference>
<evidence type="ECO:0000256" key="2">
    <source>
        <dbReference type="ARBA" id="ARBA00022448"/>
    </source>
</evidence>
<comment type="similarity">
    <text evidence="7">Belongs to the binding-protein-dependent transport system permease family. OppBC subfamily.</text>
</comment>
<dbReference type="NCBIfam" id="NF045474">
    <property type="entry name" value="Opp2C"/>
    <property type="match status" value="1"/>
</dbReference>
<protein>
    <submittedName>
        <fullName evidence="10">ABC transporter permease</fullName>
    </submittedName>
</protein>
<dbReference type="GO" id="GO:0005886">
    <property type="term" value="C:plasma membrane"/>
    <property type="evidence" value="ECO:0007669"/>
    <property type="project" value="UniProtKB-SubCell"/>
</dbReference>
<dbReference type="InterPro" id="IPR050366">
    <property type="entry name" value="BP-dependent_transpt_permease"/>
</dbReference>
<evidence type="ECO:0000256" key="3">
    <source>
        <dbReference type="ARBA" id="ARBA00022475"/>
    </source>
</evidence>
<evidence type="ECO:0000313" key="11">
    <source>
        <dbReference type="Proteomes" id="UP000621436"/>
    </source>
</evidence>
<reference evidence="10" key="1">
    <citation type="submission" date="2020-11" db="EMBL/GenBank/DDBJ databases">
        <title>Halonatronomonas betainensis gen. nov., sp. nov. a novel haloalkaliphilic representative of the family Halanaerobiacae capable of betaine degradation.</title>
        <authorList>
            <person name="Boltyanskaya Y."/>
            <person name="Kevbrin V."/>
            <person name="Detkova E."/>
            <person name="Grouzdev D.S."/>
            <person name="Koziaeva V."/>
            <person name="Zhilina T."/>
        </authorList>
    </citation>
    <scope>NUCLEOTIDE SEQUENCE</scope>
    <source>
        <strain evidence="10">Z-7014</strain>
    </source>
</reference>
<dbReference type="EMBL" id="JADPIE010000005">
    <property type="protein sequence ID" value="MBF8437378.1"/>
    <property type="molecule type" value="Genomic_DNA"/>
</dbReference>
<dbReference type="SUPFAM" id="SSF161098">
    <property type="entry name" value="MetI-like"/>
    <property type="match status" value="1"/>
</dbReference>
<dbReference type="GO" id="GO:0055085">
    <property type="term" value="P:transmembrane transport"/>
    <property type="evidence" value="ECO:0007669"/>
    <property type="project" value="InterPro"/>
</dbReference>
<evidence type="ECO:0000256" key="4">
    <source>
        <dbReference type="ARBA" id="ARBA00022692"/>
    </source>
</evidence>
<keyword evidence="2 8" id="KW-0813">Transport</keyword>
<feature type="transmembrane region" description="Helical" evidence="8">
    <location>
        <begin position="246"/>
        <end position="268"/>
    </location>
</feature>
<evidence type="ECO:0000313" key="10">
    <source>
        <dbReference type="EMBL" id="MBF8437378.1"/>
    </source>
</evidence>
<keyword evidence="5 8" id="KW-1133">Transmembrane helix</keyword>
<dbReference type="PANTHER" id="PTHR43386:SF1">
    <property type="entry name" value="D,D-DIPEPTIDE TRANSPORT SYSTEM PERMEASE PROTEIN DDPC-RELATED"/>
    <property type="match status" value="1"/>
</dbReference>
<dbReference type="InterPro" id="IPR053385">
    <property type="entry name" value="ABC_transport_permease"/>
</dbReference>
<feature type="transmembrane region" description="Helical" evidence="8">
    <location>
        <begin position="115"/>
        <end position="137"/>
    </location>
</feature>
<dbReference type="Gene3D" id="1.10.3720.10">
    <property type="entry name" value="MetI-like"/>
    <property type="match status" value="1"/>
</dbReference>